<comment type="caution">
    <text evidence="1">The sequence shown here is derived from an EMBL/GenBank/DDBJ whole genome shotgun (WGS) entry which is preliminary data.</text>
</comment>
<organism evidence="1 2">
    <name type="scientific">Candidatus Uhrbacteria bacterium GW2011_GWF2_46_218</name>
    <dbReference type="NCBI Taxonomy" id="1619001"/>
    <lineage>
        <taxon>Bacteria</taxon>
        <taxon>Candidatus Uhriibacteriota</taxon>
    </lineage>
</organism>
<reference evidence="1 2" key="1">
    <citation type="journal article" date="2015" name="Nature">
        <title>rRNA introns, odd ribosomes, and small enigmatic genomes across a large radiation of phyla.</title>
        <authorList>
            <person name="Brown C.T."/>
            <person name="Hug L.A."/>
            <person name="Thomas B.C."/>
            <person name="Sharon I."/>
            <person name="Castelle C.J."/>
            <person name="Singh A."/>
            <person name="Wilkins M.J."/>
            <person name="Williams K.H."/>
            <person name="Banfield J.F."/>
        </authorList>
    </citation>
    <scope>NUCLEOTIDE SEQUENCE [LARGE SCALE GENOMIC DNA]</scope>
</reference>
<proteinExistence type="predicted"/>
<evidence type="ECO:0000313" key="1">
    <source>
        <dbReference type="EMBL" id="KKU31671.1"/>
    </source>
</evidence>
<dbReference type="AlphaFoldDB" id="A0A0G1PG09"/>
<dbReference type="Proteomes" id="UP000034705">
    <property type="component" value="Unassembled WGS sequence"/>
</dbReference>
<sequence>MNEPKPHALASTPATPKKNVFCVFNLAGVKFFLKMERTFFFGVLPSKYSGSAWGFNTDSAKRKSVFLGERIFRFASADFPPAGGVWGGMRAGFQLAKFFLRQSMEQS</sequence>
<dbReference type="EMBL" id="LCMG01000026">
    <property type="protein sequence ID" value="KKU31671.1"/>
    <property type="molecule type" value="Genomic_DNA"/>
</dbReference>
<protein>
    <submittedName>
        <fullName evidence="1">Uncharacterized protein</fullName>
    </submittedName>
</protein>
<evidence type="ECO:0000313" key="2">
    <source>
        <dbReference type="Proteomes" id="UP000034705"/>
    </source>
</evidence>
<accession>A0A0G1PG09</accession>
<gene>
    <name evidence="1" type="ORF">UX45_C0026G0008</name>
</gene>
<name>A0A0G1PG09_9BACT</name>